<keyword evidence="2" id="KW-1133">Transmembrane helix</keyword>
<dbReference type="RefSeq" id="XP_040655857.1">
    <property type="nucleotide sequence ID" value="XM_040800824.1"/>
</dbReference>
<dbReference type="GeneID" id="63716148"/>
<dbReference type="InParanoid" id="A0A151GHB1"/>
<feature type="transmembrane region" description="Helical" evidence="2">
    <location>
        <begin position="209"/>
        <end position="230"/>
    </location>
</feature>
<dbReference type="AlphaFoldDB" id="A0A151GHB1"/>
<comment type="caution">
    <text evidence="3">The sequence shown here is derived from an EMBL/GenBank/DDBJ whole genome shotgun (WGS) entry which is preliminary data.</text>
</comment>
<dbReference type="Proteomes" id="UP000076580">
    <property type="component" value="Chromosome 02"/>
</dbReference>
<keyword evidence="2" id="KW-0472">Membrane</keyword>
<keyword evidence="2" id="KW-0812">Transmembrane</keyword>
<reference evidence="3 4" key="1">
    <citation type="journal article" date="2016" name="Sci. Rep.">
        <title>Insights into Adaptations to a Near-Obligate Nematode Endoparasitic Lifestyle from the Finished Genome of Drechmeria coniospora.</title>
        <authorList>
            <person name="Zhang L."/>
            <person name="Zhou Z."/>
            <person name="Guo Q."/>
            <person name="Fokkens L."/>
            <person name="Miskei M."/>
            <person name="Pocsi I."/>
            <person name="Zhang W."/>
            <person name="Chen M."/>
            <person name="Wang L."/>
            <person name="Sun Y."/>
            <person name="Donzelli B.G."/>
            <person name="Gibson D.M."/>
            <person name="Nelson D.R."/>
            <person name="Luo J.G."/>
            <person name="Rep M."/>
            <person name="Liu H."/>
            <person name="Yang S."/>
            <person name="Wang J."/>
            <person name="Krasnoff S.B."/>
            <person name="Xu Y."/>
            <person name="Molnar I."/>
            <person name="Lin M."/>
        </authorList>
    </citation>
    <scope>NUCLEOTIDE SEQUENCE [LARGE SCALE GENOMIC DNA]</scope>
    <source>
        <strain evidence="3 4">ARSEF 6962</strain>
    </source>
</reference>
<accession>A0A151GHB1</accession>
<name>A0A151GHB1_DRECN</name>
<evidence type="ECO:0000313" key="3">
    <source>
        <dbReference type="EMBL" id="KYK56505.1"/>
    </source>
</evidence>
<protein>
    <submittedName>
        <fullName evidence="3">Uncharacterized protein</fullName>
    </submittedName>
</protein>
<sequence>MSTTTTASATATTPGSVVTSFASKPLTTSFSRPSDCSTALELLSGSIPILDLNPTCLPEGMQTSSDSYFSPGLACPSGYLKACHDNGGVSSVTTAVCCPTLNGDISLSCADMATNTGAWKTLYCGWMPPPGLTTTLSFTVSRNNGTTSTSVVAMTRPIALNAFGVRMVYQSTDVMTATATATADGSPRISVSSGVVPDSSSGLSTGAEIAIAIVIPLVALAVLLGAWLTWRRRRRRQPQGVQLQTSEPKAPAKTVLHPENLPEMEGTPVGEVAMLADTSRESK</sequence>
<evidence type="ECO:0000256" key="2">
    <source>
        <dbReference type="SAM" id="Phobius"/>
    </source>
</evidence>
<dbReference type="OrthoDB" id="4770059at2759"/>
<evidence type="ECO:0000313" key="4">
    <source>
        <dbReference type="Proteomes" id="UP000076580"/>
    </source>
</evidence>
<proteinExistence type="predicted"/>
<organism evidence="3 4">
    <name type="scientific">Drechmeria coniospora</name>
    <name type="common">Nematophagous fungus</name>
    <name type="synonym">Meria coniospora</name>
    <dbReference type="NCBI Taxonomy" id="98403"/>
    <lineage>
        <taxon>Eukaryota</taxon>
        <taxon>Fungi</taxon>
        <taxon>Dikarya</taxon>
        <taxon>Ascomycota</taxon>
        <taxon>Pezizomycotina</taxon>
        <taxon>Sordariomycetes</taxon>
        <taxon>Hypocreomycetidae</taxon>
        <taxon>Hypocreales</taxon>
        <taxon>Ophiocordycipitaceae</taxon>
        <taxon>Drechmeria</taxon>
    </lineage>
</organism>
<gene>
    <name evidence="3" type="ORF">DCS_03505</name>
</gene>
<dbReference type="STRING" id="98403.A0A151GHB1"/>
<evidence type="ECO:0000256" key="1">
    <source>
        <dbReference type="SAM" id="MobiDB-lite"/>
    </source>
</evidence>
<keyword evidence="4" id="KW-1185">Reference proteome</keyword>
<feature type="region of interest" description="Disordered" evidence="1">
    <location>
        <begin position="237"/>
        <end position="270"/>
    </location>
</feature>
<dbReference type="EMBL" id="LAYC01000002">
    <property type="protein sequence ID" value="KYK56505.1"/>
    <property type="molecule type" value="Genomic_DNA"/>
</dbReference>